<dbReference type="InterPro" id="IPR007420">
    <property type="entry name" value="DUF465"/>
</dbReference>
<proteinExistence type="predicted"/>
<keyword evidence="4" id="KW-1185">Reference proteome</keyword>
<dbReference type="EMBL" id="HG992341">
    <property type="protein sequence ID" value="CAE6852815.1"/>
    <property type="molecule type" value="Genomic_DNA"/>
</dbReference>
<dbReference type="EMBL" id="HG992338">
    <property type="protein sequence ID" value="CAE6859915.1"/>
    <property type="molecule type" value="Genomic_DNA"/>
</dbReference>
<protein>
    <recommendedName>
        <fullName evidence="5">DUF465 domain-containing protein</fullName>
    </recommendedName>
</protein>
<dbReference type="Proteomes" id="UP000835243">
    <property type="component" value="Chromosome"/>
</dbReference>
<dbReference type="Proteomes" id="UP000835287">
    <property type="component" value="Chromosome"/>
</dbReference>
<evidence type="ECO:0000256" key="1">
    <source>
        <dbReference type="SAM" id="Coils"/>
    </source>
</evidence>
<evidence type="ECO:0000313" key="2">
    <source>
        <dbReference type="EMBL" id="CAE6852815.1"/>
    </source>
</evidence>
<sequence length="106" mass="11569">MMGSGAPPFPQRRAGIVAAPGGLASTGDAAGPWLCMLGAVETLSPAEIAEQIAELRRAHRALDEEIQRVPANMEDELQMKRLKKRKLHLKDCITRLEMELVPDEPA</sequence>
<organism evidence="2">
    <name type="scientific">Xanthomonas arboricola pv. corylina</name>
    <dbReference type="NCBI Taxonomy" id="487821"/>
    <lineage>
        <taxon>Bacteria</taxon>
        <taxon>Pseudomonadati</taxon>
        <taxon>Pseudomonadota</taxon>
        <taxon>Gammaproteobacteria</taxon>
        <taxon>Lysobacterales</taxon>
        <taxon>Lysobacteraceae</taxon>
        <taxon>Xanthomonas</taxon>
    </lineage>
</organism>
<accession>A0A8D6VQK6</accession>
<gene>
    <name evidence="2" type="ORF">CFBP1159_41610</name>
    <name evidence="3" type="ORF">XAC301_43710</name>
</gene>
<dbReference type="Gene3D" id="6.10.280.50">
    <property type="match status" value="1"/>
</dbReference>
<keyword evidence="1" id="KW-0175">Coiled coil</keyword>
<evidence type="ECO:0000313" key="3">
    <source>
        <dbReference type="EMBL" id="CAE6859915.1"/>
    </source>
</evidence>
<dbReference type="Pfam" id="PF04325">
    <property type="entry name" value="DUF465"/>
    <property type="match status" value="1"/>
</dbReference>
<name>A0A8D6VQK6_9XANT</name>
<dbReference type="InterPro" id="IPR038444">
    <property type="entry name" value="DUF465_sf"/>
</dbReference>
<reference evidence="2 4" key="1">
    <citation type="submission" date="2021-02" db="EMBL/GenBank/DDBJ databases">
        <authorList>
            <person name="Pothier F. J."/>
        </authorList>
    </citation>
    <scope>NUCLEOTIDE SEQUENCE</scope>
    <source>
        <strain evidence="3 4">301</strain>
        <strain evidence="2">CFBP 1159</strain>
    </source>
</reference>
<dbReference type="EMBL" id="HG992338">
    <property type="protein sequence ID" value="CAE6859928.1"/>
    <property type="molecule type" value="Genomic_DNA"/>
</dbReference>
<dbReference type="EMBL" id="HG992341">
    <property type="protein sequence ID" value="CAE6852836.1"/>
    <property type="molecule type" value="Genomic_DNA"/>
</dbReference>
<evidence type="ECO:0000313" key="4">
    <source>
        <dbReference type="Proteomes" id="UP000835287"/>
    </source>
</evidence>
<evidence type="ECO:0008006" key="5">
    <source>
        <dbReference type="Google" id="ProtNLM"/>
    </source>
</evidence>
<feature type="coiled-coil region" evidence="1">
    <location>
        <begin position="48"/>
        <end position="99"/>
    </location>
</feature>
<dbReference type="AlphaFoldDB" id="A0A8D6VQK6"/>